<comment type="subcellular location">
    <subcellularLocation>
        <location evidence="1">Membrane</location>
        <topology evidence="1">Multi-pass membrane protein</topology>
    </subcellularLocation>
</comment>
<reference evidence="5" key="1">
    <citation type="journal article" date="2013" name="Nat. Genet.">
        <title>The duck genome and transcriptome provide insight into an avian influenza virus reservoir species.</title>
        <authorList>
            <person name="Huang Y."/>
            <person name="Li Y."/>
            <person name="Burt D.W."/>
            <person name="Chen H."/>
            <person name="Zhang Y."/>
            <person name="Qian W."/>
            <person name="Kim H."/>
            <person name="Gan S."/>
            <person name="Zhao Y."/>
            <person name="Li J."/>
            <person name="Yi K."/>
            <person name="Feng H."/>
            <person name="Zhu P."/>
            <person name="Li B."/>
            <person name="Liu Q."/>
            <person name="Fairley S."/>
            <person name="Magor K.E."/>
            <person name="Du Z."/>
            <person name="Hu X."/>
            <person name="Goodman L."/>
            <person name="Tafer H."/>
            <person name="Vignal A."/>
            <person name="Lee T."/>
            <person name="Kim K.W."/>
            <person name="Sheng Z."/>
            <person name="An Y."/>
            <person name="Searle S."/>
            <person name="Herrero J."/>
            <person name="Groenen M.A."/>
            <person name="Crooijmans R.P."/>
            <person name="Faraut T."/>
            <person name="Cai Q."/>
            <person name="Webster R.G."/>
            <person name="Aldridge J.R."/>
            <person name="Warren W.C."/>
            <person name="Bartschat S."/>
            <person name="Kehr S."/>
            <person name="Marz M."/>
            <person name="Stadler P.F."/>
            <person name="Smith J."/>
            <person name="Kraus R.H."/>
            <person name="Zhao Y."/>
            <person name="Ren L."/>
            <person name="Fei J."/>
            <person name="Morisson M."/>
            <person name="Kaiser P."/>
            <person name="Griffin D.K."/>
            <person name="Rao M."/>
            <person name="Pitel F."/>
            <person name="Wang J."/>
            <person name="Li N."/>
        </authorList>
    </citation>
    <scope>NUCLEOTIDE SEQUENCE [LARGE SCALE GENOMIC DNA]</scope>
</reference>
<sequence>PLQEKPGLPLCRKLCYAVGGIPYQMTGNALGFFLQIFLLDVVQDFFFSFEPCFLVALQLEPFHASLILFLGRAWDAVTDPAVGFLVSKSPRRKFGKLIPWIACSTPFGVLCYCLLWSTLADGAPASLKFLWYLFTYNFFQICMTCYHVPYSSLTMFLGGTQRDRDSATAYRMGLEVFSTLLGSGIQGQMVGASHGRLTHGCSLGNGTLPNSSTPSLAGWLEGTVRTGAAHGTRGATTVPLAFQRRAYVSASLVLGSIYCLSCLVLVFGVREQPGPLSPLGKAGLPFTRCLRMIVGHKPYTQLLCGFLFASLAFQVMQGIFAFFCTHAAGLAGKFQHLVLVMLVTASLSIPFWQWFLGRFGKKTAVTVGLAVSFCKGFPFLLPGKLWEQRWPSPGSTNTGFTMPTGLSAPRSMLPDAVDDFMLRNPSCLNLEALFYSFYVFFNKFAGGLAVGISTLGLHFAGYRAGDCTYNPSVTLALKLLMAPVPITLLLIAITLFCLHPINEERRKQMRTELEAM</sequence>
<keyword evidence="3" id="KW-0472">Membrane</keyword>
<keyword evidence="5" id="KW-1185">Reference proteome</keyword>
<comment type="similarity">
    <text evidence="2">Belongs to the major facilitator superfamily.</text>
</comment>
<dbReference type="InterPro" id="IPR036259">
    <property type="entry name" value="MFS_trans_sf"/>
</dbReference>
<feature type="transmembrane region" description="Helical" evidence="3">
    <location>
        <begin position="363"/>
        <end position="381"/>
    </location>
</feature>
<accession>R0LA38</accession>
<keyword evidence="3" id="KW-0812">Transmembrane</keyword>
<dbReference type="EMBL" id="KB743768">
    <property type="protein sequence ID" value="EOA97147.1"/>
    <property type="molecule type" value="Genomic_DNA"/>
</dbReference>
<feature type="transmembrane region" description="Helical" evidence="3">
    <location>
        <begin position="246"/>
        <end position="269"/>
    </location>
</feature>
<evidence type="ECO:0000256" key="2">
    <source>
        <dbReference type="ARBA" id="ARBA00008335"/>
    </source>
</evidence>
<evidence type="ECO:0000256" key="1">
    <source>
        <dbReference type="ARBA" id="ARBA00004141"/>
    </source>
</evidence>
<dbReference type="AlphaFoldDB" id="R0LA38"/>
<feature type="transmembrane region" description="Helical" evidence="3">
    <location>
        <begin position="337"/>
        <end position="357"/>
    </location>
</feature>
<dbReference type="SUPFAM" id="SSF103473">
    <property type="entry name" value="MFS general substrate transporter"/>
    <property type="match status" value="1"/>
</dbReference>
<dbReference type="GO" id="GO:0015293">
    <property type="term" value="F:symporter activity"/>
    <property type="evidence" value="ECO:0007669"/>
    <property type="project" value="InterPro"/>
</dbReference>
<gene>
    <name evidence="4" type="ORF">Anapl_15244</name>
</gene>
<feature type="transmembrane region" description="Helical" evidence="3">
    <location>
        <begin position="129"/>
        <end position="148"/>
    </location>
</feature>
<dbReference type="Pfam" id="PF13347">
    <property type="entry name" value="MFS_2"/>
    <property type="match status" value="1"/>
</dbReference>
<evidence type="ECO:0000256" key="3">
    <source>
        <dbReference type="SAM" id="Phobius"/>
    </source>
</evidence>
<dbReference type="GO" id="GO:0008643">
    <property type="term" value="P:carbohydrate transport"/>
    <property type="evidence" value="ECO:0007669"/>
    <property type="project" value="InterPro"/>
</dbReference>
<feature type="transmembrane region" description="Helical" evidence="3">
    <location>
        <begin position="432"/>
        <end position="460"/>
    </location>
</feature>
<dbReference type="Proteomes" id="UP000296049">
    <property type="component" value="Unassembled WGS sequence"/>
</dbReference>
<dbReference type="PANTHER" id="PTHR11328">
    <property type="entry name" value="MAJOR FACILITATOR SUPERFAMILY DOMAIN-CONTAINING PROTEIN"/>
    <property type="match status" value="1"/>
</dbReference>
<dbReference type="InterPro" id="IPR039672">
    <property type="entry name" value="MFS_2"/>
</dbReference>
<feature type="transmembrane region" description="Helical" evidence="3">
    <location>
        <begin position="480"/>
        <end position="501"/>
    </location>
</feature>
<name>R0LA38_ANAPL</name>
<keyword evidence="3" id="KW-1133">Transmembrane helix</keyword>
<dbReference type="GO" id="GO:0005886">
    <property type="term" value="C:plasma membrane"/>
    <property type="evidence" value="ECO:0007669"/>
    <property type="project" value="TreeGrafter"/>
</dbReference>
<proteinExistence type="inferred from homology"/>
<protein>
    <submittedName>
        <fullName evidence="4">Major facilitator superfamily domain-containing protein 2-A</fullName>
    </submittedName>
</protein>
<organism evidence="4 5">
    <name type="scientific">Anas platyrhynchos</name>
    <name type="common">Mallard</name>
    <name type="synonym">Anas boschas</name>
    <dbReference type="NCBI Taxonomy" id="8839"/>
    <lineage>
        <taxon>Eukaryota</taxon>
        <taxon>Metazoa</taxon>
        <taxon>Chordata</taxon>
        <taxon>Craniata</taxon>
        <taxon>Vertebrata</taxon>
        <taxon>Euteleostomi</taxon>
        <taxon>Archelosauria</taxon>
        <taxon>Archosauria</taxon>
        <taxon>Dinosauria</taxon>
        <taxon>Saurischia</taxon>
        <taxon>Theropoda</taxon>
        <taxon>Coelurosauria</taxon>
        <taxon>Aves</taxon>
        <taxon>Neognathae</taxon>
        <taxon>Galloanserae</taxon>
        <taxon>Anseriformes</taxon>
        <taxon>Anatidae</taxon>
        <taxon>Anatinae</taxon>
        <taxon>Anas</taxon>
    </lineage>
</organism>
<feature type="non-terminal residue" evidence="4">
    <location>
        <position position="1"/>
    </location>
</feature>
<evidence type="ECO:0000313" key="4">
    <source>
        <dbReference type="EMBL" id="EOA97147.1"/>
    </source>
</evidence>
<dbReference type="PANTHER" id="PTHR11328:SF31">
    <property type="entry name" value="SODIUM-DEPENDENT LYSOPHOSPHATIDYLCHOLINE SYMPORTER 1 ISOFORM X1-RELATED"/>
    <property type="match status" value="1"/>
</dbReference>
<evidence type="ECO:0000313" key="5">
    <source>
        <dbReference type="Proteomes" id="UP000296049"/>
    </source>
</evidence>
<feature type="transmembrane region" description="Helical" evidence="3">
    <location>
        <begin position="97"/>
        <end position="117"/>
    </location>
</feature>
<feature type="non-terminal residue" evidence="4">
    <location>
        <position position="516"/>
    </location>
</feature>
<feature type="transmembrane region" description="Helical" evidence="3">
    <location>
        <begin position="300"/>
        <end position="325"/>
    </location>
</feature>